<dbReference type="Proteomes" id="UP000005536">
    <property type="component" value="Unassembled WGS sequence"/>
</dbReference>
<accession>D4DPN1</accession>
<comment type="caution">
    <text evidence="1">The sequence shown here is derived from an EMBL/GenBank/DDBJ whole genome shotgun (WGS) entry which is preliminary data.</text>
</comment>
<proteinExistence type="predicted"/>
<sequence>MKVKTEKRIGAAYRARHVYRPADLSENQYSLEAGRAKIGFRQTLSMVPKPFQRPSENTLCRIFQTALIFPPPA</sequence>
<dbReference type="AlphaFoldDB" id="D4DPN1"/>
<evidence type="ECO:0000313" key="2">
    <source>
        <dbReference type="Proteomes" id="UP000005536"/>
    </source>
</evidence>
<protein>
    <submittedName>
        <fullName evidence="1">Uncharacterized protein</fullName>
    </submittedName>
</protein>
<dbReference type="EMBL" id="ADBF01000025">
    <property type="protein sequence ID" value="EFE50163.1"/>
    <property type="molecule type" value="Genomic_DNA"/>
</dbReference>
<organism evidence="1 2">
    <name type="scientific">Neisseria elongata subsp. glycolytica ATCC 29315</name>
    <dbReference type="NCBI Taxonomy" id="546263"/>
    <lineage>
        <taxon>Bacteria</taxon>
        <taxon>Pseudomonadati</taxon>
        <taxon>Pseudomonadota</taxon>
        <taxon>Betaproteobacteria</taxon>
        <taxon>Neisseriales</taxon>
        <taxon>Neisseriaceae</taxon>
        <taxon>Neisseria</taxon>
    </lineage>
</organism>
<gene>
    <name evidence="1" type="ORF">NEIELOOT_01018</name>
</gene>
<evidence type="ECO:0000313" key="1">
    <source>
        <dbReference type="EMBL" id="EFE50163.1"/>
    </source>
</evidence>
<reference evidence="1 2" key="1">
    <citation type="submission" date="2010-02" db="EMBL/GenBank/DDBJ databases">
        <authorList>
            <person name="Weinstock G."/>
            <person name="Sodergren E."/>
            <person name="Clifton S."/>
            <person name="Fulton L."/>
            <person name="Fulton B."/>
            <person name="Courtney L."/>
            <person name="Fronick C."/>
            <person name="Harrison M."/>
            <person name="Strong C."/>
            <person name="Farmer C."/>
            <person name="Delahaunty K."/>
            <person name="Markovic C."/>
            <person name="Hall O."/>
            <person name="Minx P."/>
            <person name="Tomlinson C."/>
            <person name="Mitreva M."/>
            <person name="Nelson J."/>
            <person name="Hou S."/>
            <person name="Wollam A."/>
            <person name="Pepin K.H."/>
            <person name="Johnson M."/>
            <person name="Bhonagiri V."/>
            <person name="Zhang X."/>
            <person name="Suruliraj S."/>
            <person name="Warren W."/>
            <person name="Chinwalla A."/>
            <person name="Mardis E.R."/>
            <person name="Wilson R.K."/>
        </authorList>
    </citation>
    <scope>NUCLEOTIDE SEQUENCE [LARGE SCALE GENOMIC DNA]</scope>
    <source>
        <strain evidence="1 2">ATCC 29315</strain>
    </source>
</reference>
<name>D4DPN1_NEIEG</name>